<evidence type="ECO:0000313" key="1">
    <source>
        <dbReference type="EMBL" id="EEX18713.1"/>
    </source>
</evidence>
<evidence type="ECO:0000313" key="2">
    <source>
        <dbReference type="Proteomes" id="UP000003327"/>
    </source>
</evidence>
<name>C9MNR0_9BACT</name>
<proteinExistence type="predicted"/>
<comment type="caution">
    <text evidence="1">The sequence shown here is derived from an EMBL/GenBank/DDBJ whole genome shotgun (WGS) entry which is preliminary data.</text>
</comment>
<keyword evidence="2" id="KW-1185">Reference proteome</keyword>
<dbReference type="Proteomes" id="UP000003327">
    <property type="component" value="Unassembled WGS sequence"/>
</dbReference>
<dbReference type="HOGENOM" id="CLU_2956879_0_0_10"/>
<protein>
    <submittedName>
        <fullName evidence="1">Uncharacterized protein</fullName>
    </submittedName>
</protein>
<organism evidence="1 2">
    <name type="scientific">Prevotella veroralis F0319</name>
    <dbReference type="NCBI Taxonomy" id="649761"/>
    <lineage>
        <taxon>Bacteria</taxon>
        <taxon>Pseudomonadati</taxon>
        <taxon>Bacteroidota</taxon>
        <taxon>Bacteroidia</taxon>
        <taxon>Bacteroidales</taxon>
        <taxon>Prevotellaceae</taxon>
        <taxon>Prevotella</taxon>
    </lineage>
</organism>
<dbReference type="AlphaFoldDB" id="C9MNR0"/>
<dbReference type="EMBL" id="ACVA01000031">
    <property type="protein sequence ID" value="EEX18713.1"/>
    <property type="molecule type" value="Genomic_DNA"/>
</dbReference>
<dbReference type="STRING" id="649761.HMPREF0973_01248"/>
<accession>C9MNR0</accession>
<gene>
    <name evidence="1" type="ORF">HMPREF0973_01248</name>
</gene>
<reference evidence="1 2" key="1">
    <citation type="submission" date="2009-09" db="EMBL/GenBank/DDBJ databases">
        <authorList>
            <person name="Weinstock G."/>
            <person name="Sodergren E."/>
            <person name="Clifton S."/>
            <person name="Fulton L."/>
            <person name="Fulton B."/>
            <person name="Courtney L."/>
            <person name="Fronick C."/>
            <person name="Harrison M."/>
            <person name="Strong C."/>
            <person name="Farmer C."/>
            <person name="Delahaunty K."/>
            <person name="Markovic C."/>
            <person name="Hall O."/>
            <person name="Minx P."/>
            <person name="Tomlinson C."/>
            <person name="Mitreva M."/>
            <person name="Nelson J."/>
            <person name="Hou S."/>
            <person name="Wollam A."/>
            <person name="Pepin K.H."/>
            <person name="Johnson M."/>
            <person name="Bhonagiri V."/>
            <person name="Nash W.E."/>
            <person name="Warren W."/>
            <person name="Chinwalla A."/>
            <person name="Mardis E.R."/>
            <person name="Wilson R.K."/>
        </authorList>
    </citation>
    <scope>NUCLEOTIDE SEQUENCE [LARGE SCALE GENOMIC DNA]</scope>
    <source>
        <strain evidence="1 2">F0319</strain>
    </source>
</reference>
<sequence>MAEHQRLTCLRIVSHLFQHSFSPVPAFLLTRSAFPSHVLRISFSRVAHHLHTHIKLVSS</sequence>